<dbReference type="OrthoDB" id="1855044at2759"/>
<accession>A0A2K1KLP9</accession>
<dbReference type="InterPro" id="IPR021373">
    <property type="entry name" value="DUF2993"/>
</dbReference>
<dbReference type="GeneID" id="112281017"/>
<organism evidence="1">
    <name type="scientific">Physcomitrium patens</name>
    <name type="common">Spreading-leaved earth moss</name>
    <name type="synonym">Physcomitrella patens</name>
    <dbReference type="NCBI Taxonomy" id="3218"/>
    <lineage>
        <taxon>Eukaryota</taxon>
        <taxon>Viridiplantae</taxon>
        <taxon>Streptophyta</taxon>
        <taxon>Embryophyta</taxon>
        <taxon>Bryophyta</taxon>
        <taxon>Bryophytina</taxon>
        <taxon>Bryopsida</taxon>
        <taxon>Funariidae</taxon>
        <taxon>Funariales</taxon>
        <taxon>Funariaceae</taxon>
        <taxon>Physcomitrium</taxon>
    </lineage>
</organism>
<dbReference type="EMBL" id="ABEU02000004">
    <property type="protein sequence ID" value="PNR54703.1"/>
    <property type="molecule type" value="Genomic_DNA"/>
</dbReference>
<evidence type="ECO:0000313" key="2">
    <source>
        <dbReference type="EnsemblPlants" id="Pp3c4_910V3.1"/>
    </source>
</evidence>
<keyword evidence="3" id="KW-1185">Reference proteome</keyword>
<dbReference type="Proteomes" id="UP000006727">
    <property type="component" value="Chromosome 4"/>
</dbReference>
<evidence type="ECO:0000313" key="1">
    <source>
        <dbReference type="EMBL" id="PNR54703.1"/>
    </source>
</evidence>
<dbReference type="EnsemblPlants" id="Pp3c4_910V3.2">
    <property type="protein sequence ID" value="Pp3c4_910V3.2"/>
    <property type="gene ID" value="Pp3c4_910"/>
</dbReference>
<protein>
    <submittedName>
        <fullName evidence="1 2">Uncharacterized protein</fullName>
    </submittedName>
</protein>
<proteinExistence type="predicted"/>
<dbReference type="Gramene" id="Pp3c4_910V3.1">
    <property type="protein sequence ID" value="Pp3c4_910V3.1"/>
    <property type="gene ID" value="Pp3c4_910"/>
</dbReference>
<dbReference type="PaxDb" id="3218-PP1S267_18V6.1"/>
<gene>
    <name evidence="2" type="primary">LOC112281017</name>
    <name evidence="1" type="ORF">PHYPA_005596</name>
</gene>
<evidence type="ECO:0000313" key="3">
    <source>
        <dbReference type="Proteomes" id="UP000006727"/>
    </source>
</evidence>
<dbReference type="AlphaFoldDB" id="A0A2K1KLP9"/>
<dbReference type="STRING" id="3218.A0A2K1KLP9"/>
<reference evidence="1 3" key="2">
    <citation type="journal article" date="2018" name="Plant J.">
        <title>The Physcomitrella patens chromosome-scale assembly reveals moss genome structure and evolution.</title>
        <authorList>
            <person name="Lang D."/>
            <person name="Ullrich K.K."/>
            <person name="Murat F."/>
            <person name="Fuchs J."/>
            <person name="Jenkins J."/>
            <person name="Haas F.B."/>
            <person name="Piednoel M."/>
            <person name="Gundlach H."/>
            <person name="Van Bel M."/>
            <person name="Meyberg R."/>
            <person name="Vives C."/>
            <person name="Morata J."/>
            <person name="Symeonidi A."/>
            <person name="Hiss M."/>
            <person name="Muchero W."/>
            <person name="Kamisugi Y."/>
            <person name="Saleh O."/>
            <person name="Blanc G."/>
            <person name="Decker E.L."/>
            <person name="van Gessel N."/>
            <person name="Grimwood J."/>
            <person name="Hayes R.D."/>
            <person name="Graham S.W."/>
            <person name="Gunter L.E."/>
            <person name="McDaniel S.F."/>
            <person name="Hoernstein S.N.W."/>
            <person name="Larsson A."/>
            <person name="Li F.W."/>
            <person name="Perroud P.F."/>
            <person name="Phillips J."/>
            <person name="Ranjan P."/>
            <person name="Rokshar D.S."/>
            <person name="Rothfels C.J."/>
            <person name="Schneider L."/>
            <person name="Shu S."/>
            <person name="Stevenson D.W."/>
            <person name="Thummler F."/>
            <person name="Tillich M."/>
            <person name="Villarreal Aguilar J.C."/>
            <person name="Widiez T."/>
            <person name="Wong G.K."/>
            <person name="Wymore A."/>
            <person name="Zhang Y."/>
            <person name="Zimmer A.D."/>
            <person name="Quatrano R.S."/>
            <person name="Mayer K.F.X."/>
            <person name="Goodstein D."/>
            <person name="Casacuberta J.M."/>
            <person name="Vandepoele K."/>
            <person name="Reski R."/>
            <person name="Cuming A.C."/>
            <person name="Tuskan G.A."/>
            <person name="Maumus F."/>
            <person name="Salse J."/>
            <person name="Schmutz J."/>
            <person name="Rensing S.A."/>
        </authorList>
    </citation>
    <scope>NUCLEOTIDE SEQUENCE [LARGE SCALE GENOMIC DNA]</scope>
    <source>
        <strain evidence="2 3">cv. Gransden 2004</strain>
    </source>
</reference>
<dbReference type="Gramene" id="Pp3c4_910V3.2">
    <property type="protein sequence ID" value="Pp3c4_910V3.2"/>
    <property type="gene ID" value="Pp3c4_910"/>
</dbReference>
<dbReference type="Pfam" id="PF11209">
    <property type="entry name" value="LmeA"/>
    <property type="match status" value="1"/>
</dbReference>
<reference evidence="2" key="3">
    <citation type="submission" date="2020-12" db="UniProtKB">
        <authorList>
            <consortium name="EnsemblPlants"/>
        </authorList>
    </citation>
    <scope>IDENTIFICATION</scope>
</reference>
<dbReference type="EnsemblPlants" id="Pp3c4_910V3.1">
    <property type="protein sequence ID" value="Pp3c4_910V3.1"/>
    <property type="gene ID" value="Pp3c4_910"/>
</dbReference>
<dbReference type="RefSeq" id="XP_024372901.1">
    <property type="nucleotide sequence ID" value="XM_024517133.2"/>
</dbReference>
<name>A0A2K1KLP9_PHYPA</name>
<sequence length="280" mass="30961">MELYQQPLERRSRLALVPAVAVVTTTLSGQLRITCADPNYNIATRTNKRENRVFPIFSAELDGGYSKFQSSGQLPGSKCFMGRLLEKALLVFVKSKLDDCGDLSVAVGGSNWDILGGNVKRIEVSVKQAIYKGVVLSEVGLTASNVRAELGRNRLFHQPFNVNAKILIREQDLNTSLTSPVMSSSFKDILPDEFQPLQVLYDDGNLRFSRSDKQSGRYDEIEYPIILKVDVEEGGEVISLKTSKTGSPKKAFKVGPDVRITDFQVGSSLLSLTGEFIYMP</sequence>
<reference evidence="1 3" key="1">
    <citation type="journal article" date="2008" name="Science">
        <title>The Physcomitrella genome reveals evolutionary insights into the conquest of land by plants.</title>
        <authorList>
            <person name="Rensing S."/>
            <person name="Lang D."/>
            <person name="Zimmer A."/>
            <person name="Terry A."/>
            <person name="Salamov A."/>
            <person name="Shapiro H."/>
            <person name="Nishiyama T."/>
            <person name="Perroud P.-F."/>
            <person name="Lindquist E."/>
            <person name="Kamisugi Y."/>
            <person name="Tanahashi T."/>
            <person name="Sakakibara K."/>
            <person name="Fujita T."/>
            <person name="Oishi K."/>
            <person name="Shin-I T."/>
            <person name="Kuroki Y."/>
            <person name="Toyoda A."/>
            <person name="Suzuki Y."/>
            <person name="Hashimoto A."/>
            <person name="Yamaguchi K."/>
            <person name="Sugano A."/>
            <person name="Kohara Y."/>
            <person name="Fujiyama A."/>
            <person name="Anterola A."/>
            <person name="Aoki S."/>
            <person name="Ashton N."/>
            <person name="Barbazuk W.B."/>
            <person name="Barker E."/>
            <person name="Bennetzen J."/>
            <person name="Bezanilla M."/>
            <person name="Blankenship R."/>
            <person name="Cho S.H."/>
            <person name="Dutcher S."/>
            <person name="Estelle M."/>
            <person name="Fawcett J.A."/>
            <person name="Gundlach H."/>
            <person name="Hanada K."/>
            <person name="Heyl A."/>
            <person name="Hicks K.A."/>
            <person name="Hugh J."/>
            <person name="Lohr M."/>
            <person name="Mayer K."/>
            <person name="Melkozernov A."/>
            <person name="Murata T."/>
            <person name="Nelson D."/>
            <person name="Pils B."/>
            <person name="Prigge M."/>
            <person name="Reiss B."/>
            <person name="Renner T."/>
            <person name="Rombauts S."/>
            <person name="Rushton P."/>
            <person name="Sanderfoot A."/>
            <person name="Schween G."/>
            <person name="Shiu S.-H."/>
            <person name="Stueber K."/>
            <person name="Theodoulou F.L."/>
            <person name="Tu H."/>
            <person name="Van de Peer Y."/>
            <person name="Verrier P.J."/>
            <person name="Waters E."/>
            <person name="Wood A."/>
            <person name="Yang L."/>
            <person name="Cove D."/>
            <person name="Cuming A."/>
            <person name="Hasebe M."/>
            <person name="Lucas S."/>
            <person name="Mishler D.B."/>
            <person name="Reski R."/>
            <person name="Grigoriev I."/>
            <person name="Quatrano R.S."/>
            <person name="Boore J.L."/>
        </authorList>
    </citation>
    <scope>NUCLEOTIDE SEQUENCE [LARGE SCALE GENOMIC DNA]</scope>
    <source>
        <strain evidence="2 3">cv. Gransden 2004</strain>
    </source>
</reference>
<dbReference type="KEGG" id="ppp:112281017"/>